<keyword evidence="9" id="KW-1185">Reference proteome</keyword>
<evidence type="ECO:0000256" key="2">
    <source>
        <dbReference type="ARBA" id="ARBA00013194"/>
    </source>
</evidence>
<reference evidence="6" key="3">
    <citation type="submission" date="2020-06" db="EMBL/GenBank/DDBJ databases">
        <authorList>
            <person name="Studholme D.J."/>
        </authorList>
    </citation>
    <scope>NUCLEOTIDE SEQUENCE</scope>
    <source>
        <strain evidence="6">NZFS 2646</strain>
    </source>
</reference>
<comment type="catalytic activity">
    <reaction evidence="1">
        <text>[protein]-peptidylproline (omega=180) = [protein]-peptidylproline (omega=0)</text>
        <dbReference type="Rhea" id="RHEA:16237"/>
        <dbReference type="Rhea" id="RHEA-COMP:10747"/>
        <dbReference type="Rhea" id="RHEA-COMP:10748"/>
        <dbReference type="ChEBI" id="CHEBI:83833"/>
        <dbReference type="ChEBI" id="CHEBI:83834"/>
        <dbReference type="EC" id="5.2.1.8"/>
    </reaction>
</comment>
<evidence type="ECO:0000313" key="7">
    <source>
        <dbReference type="EMBL" id="RLN26031.1"/>
    </source>
</evidence>
<dbReference type="Proteomes" id="UP000285883">
    <property type="component" value="Unassembled WGS sequence"/>
</dbReference>
<evidence type="ECO:0000256" key="1">
    <source>
        <dbReference type="ARBA" id="ARBA00000971"/>
    </source>
</evidence>
<reference evidence="6" key="1">
    <citation type="journal article" date="2015" name="Genom Data">
        <title>Genome sequences of six Phytophthora species associated with forests in New Zealand.</title>
        <authorList>
            <person name="Studholme D.J."/>
            <person name="McDougal R.L."/>
            <person name="Sambles C."/>
            <person name="Hansen E."/>
            <person name="Hardy G."/>
            <person name="Grant M."/>
            <person name="Ganley R.J."/>
            <person name="Williams N.M."/>
        </authorList>
    </citation>
    <scope>NUCLEOTIDE SEQUENCE</scope>
    <source>
        <strain evidence="6">NZFS 2646</strain>
    </source>
</reference>
<evidence type="ECO:0000256" key="3">
    <source>
        <dbReference type="ARBA" id="ARBA00023110"/>
    </source>
</evidence>
<dbReference type="InterPro" id="IPR011990">
    <property type="entry name" value="TPR-like_helical_dom_sf"/>
</dbReference>
<dbReference type="EMBL" id="MBDN02000008">
    <property type="protein sequence ID" value="RLN85471.1"/>
    <property type="molecule type" value="Genomic_DNA"/>
</dbReference>
<dbReference type="Gene3D" id="1.25.40.10">
    <property type="entry name" value="Tetratricopeptide repeat domain"/>
    <property type="match status" value="1"/>
</dbReference>
<evidence type="ECO:0000256" key="4">
    <source>
        <dbReference type="ARBA" id="ARBA00023235"/>
    </source>
</evidence>
<reference evidence="9 10" key="2">
    <citation type="submission" date="2018-07" db="EMBL/GenBank/DDBJ databases">
        <title>Genome sequencing of oomycete isolates from Chile give support for New Zealand origin for Phytophthora kernoviae and make available the first Nothophytophthora sp. genome.</title>
        <authorList>
            <person name="Studholme D.J."/>
            <person name="Sanfuentes E."/>
            <person name="Panda P."/>
            <person name="Hill R."/>
            <person name="Sambles C."/>
            <person name="Grant M."/>
            <person name="Williams N.M."/>
            <person name="Mcdougal R.L."/>
        </authorList>
    </citation>
    <scope>NUCLEOTIDE SEQUENCE [LARGE SCALE GENOMIC DNA]</scope>
    <source>
        <strain evidence="7">Chile2</strain>
        <strain evidence="8">Chile4</strain>
    </source>
</reference>
<dbReference type="PANTHER" id="PTHR46512:SF9">
    <property type="entry name" value="PEPTIDYLPROLYL ISOMERASE"/>
    <property type="match status" value="1"/>
</dbReference>
<comment type="caution">
    <text evidence="8">The sequence shown here is derived from an EMBL/GenBank/DDBJ whole genome shotgun (WGS) entry which is preliminary data.</text>
</comment>
<dbReference type="GO" id="GO:0003755">
    <property type="term" value="F:peptidyl-prolyl cis-trans isomerase activity"/>
    <property type="evidence" value="ECO:0007669"/>
    <property type="project" value="UniProtKB-EC"/>
</dbReference>
<dbReference type="SMART" id="SM00028">
    <property type="entry name" value="TPR"/>
    <property type="match status" value="3"/>
</dbReference>
<dbReference type="EC" id="5.2.1.8" evidence="2"/>
<evidence type="ECO:0000313" key="10">
    <source>
        <dbReference type="Proteomes" id="UP000285883"/>
    </source>
</evidence>
<evidence type="ECO:0000256" key="5">
    <source>
        <dbReference type="PROSITE-ProRule" id="PRU00339"/>
    </source>
</evidence>
<dbReference type="Proteomes" id="UP000285624">
    <property type="component" value="Unassembled WGS sequence"/>
</dbReference>
<dbReference type="PROSITE" id="PS50005">
    <property type="entry name" value="TPR"/>
    <property type="match status" value="1"/>
</dbReference>
<feature type="repeat" description="TPR" evidence="5">
    <location>
        <begin position="271"/>
        <end position="304"/>
    </location>
</feature>
<keyword evidence="4" id="KW-0413">Isomerase</keyword>
<dbReference type="InterPro" id="IPR019734">
    <property type="entry name" value="TPR_rpt"/>
</dbReference>
<protein>
    <recommendedName>
        <fullName evidence="2">peptidylprolyl isomerase</fullName>
        <ecNumber evidence="2">5.2.1.8</ecNumber>
    </recommendedName>
</protein>
<accession>A0A3R7KYX9</accession>
<name>A0A3R7KYX9_9STRA</name>
<sequence length="335" mass="37607">MDRQSSTHATIAHSSNATTTSLSSLTLNGTDPVTRRLVEGLQCDLDIYNSFIESDEGQNIFIMATMCESRIVYMKNKRAGWYGPVDQDDLFTVMCSDECLQSDELHKKALSLSRCTEVFLIAVDDLALGSKATELGLPDDKSSLYCKLQLEVTHAETQPREQDADWFVWKLRRAADYRARGNEAFKQEKYGAAVKLYKRALAWLEPPNDRSDVTLDTKIQYSAEELQQVNPVATACYANLAMCYSKLDGDGDVGRCIAAATSALKLEDGHAKARYRRSQAYVTSKEFDLALADLTKLRDLEPDNKLFRSALSRAQTAKTQFRKKQQSAFANIFEK</sequence>
<keyword evidence="5" id="KW-0802">TPR repeat</keyword>
<evidence type="ECO:0000313" key="9">
    <source>
        <dbReference type="Proteomes" id="UP000285624"/>
    </source>
</evidence>
<dbReference type="EMBL" id="JPWV03000006">
    <property type="protein sequence ID" value="KAG2532131.1"/>
    <property type="molecule type" value="Genomic_DNA"/>
</dbReference>
<dbReference type="STRING" id="325452.A0A3R7KYX9"/>
<dbReference type="InterPro" id="IPR050754">
    <property type="entry name" value="FKBP4/5/8-like"/>
</dbReference>
<keyword evidence="3" id="KW-0697">Rotamase</keyword>
<evidence type="ECO:0000313" key="6">
    <source>
        <dbReference type="EMBL" id="KAG2532131.1"/>
    </source>
</evidence>
<dbReference type="PANTHER" id="PTHR46512">
    <property type="entry name" value="PEPTIDYLPROLYL ISOMERASE"/>
    <property type="match status" value="1"/>
</dbReference>
<dbReference type="SUPFAM" id="SSF48452">
    <property type="entry name" value="TPR-like"/>
    <property type="match status" value="1"/>
</dbReference>
<evidence type="ECO:0000313" key="8">
    <source>
        <dbReference type="EMBL" id="RLN85471.1"/>
    </source>
</evidence>
<gene>
    <name evidence="7" type="ORF">BBI17_000560</name>
    <name evidence="8" type="ORF">BBO99_00000521</name>
    <name evidence="6" type="ORF">JM16_000542</name>
</gene>
<dbReference type="Proteomes" id="UP000785171">
    <property type="component" value="Unassembled WGS sequence"/>
</dbReference>
<organism evidence="8 9">
    <name type="scientific">Phytophthora kernoviae</name>
    <dbReference type="NCBI Taxonomy" id="325452"/>
    <lineage>
        <taxon>Eukaryota</taxon>
        <taxon>Sar</taxon>
        <taxon>Stramenopiles</taxon>
        <taxon>Oomycota</taxon>
        <taxon>Peronosporomycetes</taxon>
        <taxon>Peronosporales</taxon>
        <taxon>Peronosporaceae</taxon>
        <taxon>Phytophthora</taxon>
    </lineage>
</organism>
<proteinExistence type="predicted"/>
<dbReference type="EMBL" id="MAYM02001187">
    <property type="protein sequence ID" value="RLN26031.1"/>
    <property type="molecule type" value="Genomic_DNA"/>
</dbReference>
<dbReference type="AlphaFoldDB" id="A0A3R7KYX9"/>